<evidence type="ECO:0000256" key="7">
    <source>
        <dbReference type="ARBA" id="ARBA00022692"/>
    </source>
</evidence>
<dbReference type="PIRSF" id="PIRSF016636">
    <property type="entry name" value="AlgI_DltB"/>
    <property type="match status" value="1"/>
</dbReference>
<reference evidence="15 16" key="1">
    <citation type="submission" date="2019-08" db="EMBL/GenBank/DDBJ databases">
        <title>Bradyrhizobium hipponensis sp. nov., a rhizobium isolated from a Lupinus angustifolius root nodule in Tunisia.</title>
        <authorList>
            <person name="Off K."/>
            <person name="Rejili M."/>
            <person name="Mars M."/>
            <person name="Brachmann A."/>
            <person name="Marin M."/>
        </authorList>
    </citation>
    <scope>NUCLEOTIDE SEQUENCE [LARGE SCALE GENOMIC DNA]</scope>
    <source>
        <strain evidence="15 16">CTAW11</strain>
    </source>
</reference>
<accession>A0A5S4WZA8</accession>
<feature type="transmembrane region" description="Helical" evidence="14">
    <location>
        <begin position="400"/>
        <end position="420"/>
    </location>
</feature>
<keyword evidence="10 13" id="KW-0472">Membrane</keyword>
<dbReference type="InterPro" id="IPR004299">
    <property type="entry name" value="MBOAT_fam"/>
</dbReference>
<keyword evidence="6 13" id="KW-0808">Transferase</keyword>
<dbReference type="GO" id="GO:0042121">
    <property type="term" value="P:alginic acid biosynthetic process"/>
    <property type="evidence" value="ECO:0007669"/>
    <property type="project" value="UniProtKB-KW"/>
</dbReference>
<dbReference type="GO" id="GO:0016746">
    <property type="term" value="F:acyltransferase activity"/>
    <property type="evidence" value="ECO:0007669"/>
    <property type="project" value="UniProtKB-KW"/>
</dbReference>
<comment type="subcellular location">
    <subcellularLocation>
        <location evidence="1">Cell membrane</location>
        <topology evidence="1">Multi-pass membrane protein</topology>
    </subcellularLocation>
</comment>
<evidence type="ECO:0000256" key="12">
    <source>
        <dbReference type="ARBA" id="ARBA00031030"/>
    </source>
</evidence>
<dbReference type="PANTHER" id="PTHR13285:SF23">
    <property type="entry name" value="TEICHOIC ACID D-ALANYLTRANSFERASE"/>
    <property type="match status" value="1"/>
</dbReference>
<gene>
    <name evidence="15" type="ORF">FXB38_10270</name>
</gene>
<evidence type="ECO:0000256" key="13">
    <source>
        <dbReference type="PIRNR" id="PIRNR016636"/>
    </source>
</evidence>
<dbReference type="InterPro" id="IPR024194">
    <property type="entry name" value="Ac/AlaTfrase_AlgI/DltB"/>
</dbReference>
<dbReference type="GO" id="GO:0005886">
    <property type="term" value="C:plasma membrane"/>
    <property type="evidence" value="ECO:0007669"/>
    <property type="project" value="UniProtKB-SubCell"/>
</dbReference>
<keyword evidence="16" id="KW-1185">Reference proteome</keyword>
<evidence type="ECO:0000256" key="4">
    <source>
        <dbReference type="ARBA" id="ARBA00016084"/>
    </source>
</evidence>
<feature type="transmembrane region" description="Helical" evidence="14">
    <location>
        <begin position="281"/>
        <end position="311"/>
    </location>
</feature>
<organism evidence="15 16">
    <name type="scientific">Bradyrhizobium cytisi</name>
    <dbReference type="NCBI Taxonomy" id="515489"/>
    <lineage>
        <taxon>Bacteria</taxon>
        <taxon>Pseudomonadati</taxon>
        <taxon>Pseudomonadota</taxon>
        <taxon>Alphaproteobacteria</taxon>
        <taxon>Hyphomicrobiales</taxon>
        <taxon>Nitrobacteraceae</taxon>
        <taxon>Bradyrhizobium</taxon>
    </lineage>
</organism>
<evidence type="ECO:0000313" key="16">
    <source>
        <dbReference type="Proteomes" id="UP000324853"/>
    </source>
</evidence>
<evidence type="ECO:0000256" key="10">
    <source>
        <dbReference type="ARBA" id="ARBA00023136"/>
    </source>
</evidence>
<evidence type="ECO:0000256" key="11">
    <source>
        <dbReference type="ARBA" id="ARBA00023315"/>
    </source>
</evidence>
<dbReference type="AlphaFoldDB" id="A0A5S4WZA8"/>
<evidence type="ECO:0000313" key="15">
    <source>
        <dbReference type="EMBL" id="TYL85899.1"/>
    </source>
</evidence>
<dbReference type="PIRSF" id="PIRSF500217">
    <property type="entry name" value="AlgI"/>
    <property type="match status" value="1"/>
</dbReference>
<feature type="transmembrane region" description="Helical" evidence="14">
    <location>
        <begin position="331"/>
        <end position="349"/>
    </location>
</feature>
<keyword evidence="8" id="KW-0016">Alginate biosynthesis</keyword>
<feature type="transmembrane region" description="Helical" evidence="14">
    <location>
        <begin position="117"/>
        <end position="138"/>
    </location>
</feature>
<keyword evidence="5 13" id="KW-1003">Cell membrane</keyword>
<evidence type="ECO:0000256" key="14">
    <source>
        <dbReference type="SAM" id="Phobius"/>
    </source>
</evidence>
<dbReference type="InterPro" id="IPR051085">
    <property type="entry name" value="MB_O-acyltransferase"/>
</dbReference>
<evidence type="ECO:0000256" key="2">
    <source>
        <dbReference type="ARBA" id="ARBA00005182"/>
    </source>
</evidence>
<feature type="transmembrane region" description="Helical" evidence="14">
    <location>
        <begin position="44"/>
        <end position="64"/>
    </location>
</feature>
<dbReference type="InterPro" id="IPR028362">
    <property type="entry name" value="AlgI"/>
</dbReference>
<evidence type="ECO:0000256" key="1">
    <source>
        <dbReference type="ARBA" id="ARBA00004651"/>
    </source>
</evidence>
<evidence type="ECO:0000256" key="6">
    <source>
        <dbReference type="ARBA" id="ARBA00022679"/>
    </source>
</evidence>
<evidence type="ECO:0000256" key="5">
    <source>
        <dbReference type="ARBA" id="ARBA00022475"/>
    </source>
</evidence>
<feature type="transmembrane region" description="Helical" evidence="14">
    <location>
        <begin position="361"/>
        <end position="380"/>
    </location>
</feature>
<keyword evidence="7 14" id="KW-0812">Transmembrane</keyword>
<dbReference type="PANTHER" id="PTHR13285">
    <property type="entry name" value="ACYLTRANSFERASE"/>
    <property type="match status" value="1"/>
</dbReference>
<comment type="caution">
    <text evidence="15">The sequence shown here is derived from an EMBL/GenBank/DDBJ whole genome shotgun (WGS) entry which is preliminary data.</text>
</comment>
<comment type="pathway">
    <text evidence="2">Glycan biosynthesis; alginate biosynthesis.</text>
</comment>
<proteinExistence type="inferred from homology"/>
<evidence type="ECO:0000256" key="8">
    <source>
        <dbReference type="ARBA" id="ARBA00022841"/>
    </source>
</evidence>
<dbReference type="Pfam" id="PF03062">
    <property type="entry name" value="MBOAT"/>
    <property type="match status" value="1"/>
</dbReference>
<keyword evidence="9 14" id="KW-1133">Transmembrane helix</keyword>
<name>A0A5S4WZA8_9BRAD</name>
<feature type="transmembrane region" description="Helical" evidence="14">
    <location>
        <begin position="213"/>
        <end position="235"/>
    </location>
</feature>
<dbReference type="EMBL" id="VSSR01000016">
    <property type="protein sequence ID" value="TYL85899.1"/>
    <property type="molecule type" value="Genomic_DNA"/>
</dbReference>
<evidence type="ECO:0000256" key="9">
    <source>
        <dbReference type="ARBA" id="ARBA00022989"/>
    </source>
</evidence>
<keyword evidence="11 13" id="KW-0012">Acyltransferase</keyword>
<feature type="transmembrane region" description="Helical" evidence="14">
    <location>
        <begin position="12"/>
        <end position="32"/>
    </location>
</feature>
<sequence>MICLGAGSLFFYGYWEVASLAIIGFSIAWNFGLSHLVARSRKPIYRLAFMWLGIAGNLAALGYYKYVNFFLANVAPLFGATPAAIAMTLPLAISFYTFQQIAFMVDIYGRKMDRVPFAEYAGSVVFFPHLIAGPLLHYQDIVSQFKRRLSVSQATLSAGLPIFAVGLVKKVAIADGLSVYVGSIFARGATTLPDFFSAWGAALGYTAQLYFDFSGYSDMAIGIALMFGITLPVNFRSPYKATSIIDFWRRWHITLSSFLRDYLYIPLGGGRVGPVRRLINLLIVMLLGGLWHGAAWTFVFWGGLHGSLLILNHFWRERISPRLGRLDAALGPIYAGATFLAVVIAWVFFRAPNFATAQHVILGMCGLSTLSLPGEVAYLLGVDELPGVTWGQTLPFKDFATLWLLLAFAFALIWGAPNTADLFNLDDKAQFRSDWTAGRSFATAITTGILLWISAFNVFGSAPSEFLYFQF</sequence>
<protein>
    <recommendedName>
        <fullName evidence="4">Probable alginate O-acetylase AlgI</fullName>
    </recommendedName>
    <alternativeName>
        <fullName evidence="12">Alginate biosynthesis protein AlgI</fullName>
    </alternativeName>
</protein>
<evidence type="ECO:0000256" key="3">
    <source>
        <dbReference type="ARBA" id="ARBA00010323"/>
    </source>
</evidence>
<feature type="transmembrane region" description="Helical" evidence="14">
    <location>
        <begin position="180"/>
        <end position="201"/>
    </location>
</feature>
<comment type="similarity">
    <text evidence="3 13">Belongs to the membrane-bound acyltransferase family.</text>
</comment>
<feature type="transmembrane region" description="Helical" evidence="14">
    <location>
        <begin position="441"/>
        <end position="462"/>
    </location>
</feature>
<dbReference type="Proteomes" id="UP000324853">
    <property type="component" value="Unassembled WGS sequence"/>
</dbReference>
<feature type="transmembrane region" description="Helical" evidence="14">
    <location>
        <begin position="150"/>
        <end position="168"/>
    </location>
</feature>
<feature type="transmembrane region" description="Helical" evidence="14">
    <location>
        <begin position="70"/>
        <end position="96"/>
    </location>
</feature>